<dbReference type="EMBL" id="FOBB01000005">
    <property type="protein sequence ID" value="SEM57399.1"/>
    <property type="molecule type" value="Genomic_DNA"/>
</dbReference>
<dbReference type="AlphaFoldDB" id="A0A1H7ZIS6"/>
<sequence>MPDCCKMLSAMQLKYLFCFFLLFFVAVGNNPGFAQQGSSKGKSAYLRLHDLLAEKDYFRLERQLYLLRQQIKRGQWLYFQAYLDNAFNRNQAAVQHIDSLFDNFSAELEDTLKVEMLLLKTDSYFKLFQYAKAAETDNMLLTTYRRLLESSRAEDIENKFIIHNGLKDVQPQQTYIRGNTELRWKRNKIGIVEIPLSRDSIRYDAIFDTRANISAITQTYATKLRLKILPVSYYEGSGITGLRFKTSLAVADSLYLGDILVRHAVFQVVPDTVLYIAPVDFQMNIIIGFPIIAQLHEIHFYQDGKMKIPVNGTAAALRNMALDGLNPVLLLKTTQGDILPFAFDFGAGRSMLFAAYFQKYRGAVLAHGVKTTTEYGGAGGTQQKEVLTLPYIDLLLDKKKVRLDSIDVLSQKIYPSETFYGNIGQDFIKLFSELTINFDDMYIKGR</sequence>
<keyword evidence="1" id="KW-0378">Hydrolase</keyword>
<proteinExistence type="predicted"/>
<keyword evidence="2" id="KW-1185">Reference proteome</keyword>
<dbReference type="GO" id="GO:0008233">
    <property type="term" value="F:peptidase activity"/>
    <property type="evidence" value="ECO:0007669"/>
    <property type="project" value="UniProtKB-KW"/>
</dbReference>
<dbReference type="InterPro" id="IPR021109">
    <property type="entry name" value="Peptidase_aspartic_dom_sf"/>
</dbReference>
<evidence type="ECO:0000313" key="1">
    <source>
        <dbReference type="EMBL" id="SEM57399.1"/>
    </source>
</evidence>
<gene>
    <name evidence="1" type="ORF">SAMN04488505_10580</name>
</gene>
<dbReference type="GO" id="GO:0006508">
    <property type="term" value="P:proteolysis"/>
    <property type="evidence" value="ECO:0007669"/>
    <property type="project" value="UniProtKB-KW"/>
</dbReference>
<protein>
    <submittedName>
        <fullName evidence="1">Aspartyl protease</fullName>
    </submittedName>
</protein>
<dbReference type="Proteomes" id="UP000198984">
    <property type="component" value="Unassembled WGS sequence"/>
</dbReference>
<reference evidence="1 2" key="1">
    <citation type="submission" date="2016-10" db="EMBL/GenBank/DDBJ databases">
        <authorList>
            <person name="de Groot N.N."/>
        </authorList>
    </citation>
    <scope>NUCLEOTIDE SEQUENCE [LARGE SCALE GENOMIC DNA]</scope>
    <source>
        <strain evidence="1 2">DSM 21039</strain>
    </source>
</reference>
<organism evidence="1 2">
    <name type="scientific">Chitinophaga rupis</name>
    <dbReference type="NCBI Taxonomy" id="573321"/>
    <lineage>
        <taxon>Bacteria</taxon>
        <taxon>Pseudomonadati</taxon>
        <taxon>Bacteroidota</taxon>
        <taxon>Chitinophagia</taxon>
        <taxon>Chitinophagales</taxon>
        <taxon>Chitinophagaceae</taxon>
        <taxon>Chitinophaga</taxon>
    </lineage>
</organism>
<evidence type="ECO:0000313" key="2">
    <source>
        <dbReference type="Proteomes" id="UP000198984"/>
    </source>
</evidence>
<dbReference type="STRING" id="573321.SAMN04488505_10580"/>
<accession>A0A1H7ZIS6</accession>
<dbReference type="Gene3D" id="2.40.70.10">
    <property type="entry name" value="Acid Proteases"/>
    <property type="match status" value="1"/>
</dbReference>
<name>A0A1H7ZIS6_9BACT</name>
<keyword evidence="1" id="KW-0645">Protease</keyword>